<dbReference type="SUPFAM" id="SSF53697">
    <property type="entry name" value="SIS domain"/>
    <property type="match status" value="1"/>
</dbReference>
<dbReference type="InterPro" id="IPR019490">
    <property type="entry name" value="Glu6P/Mann6P_isomerase_C"/>
</dbReference>
<dbReference type="InterPro" id="IPR046348">
    <property type="entry name" value="SIS_dom_sf"/>
</dbReference>
<dbReference type="AlphaFoldDB" id="A0A1H8R3R1"/>
<dbReference type="EMBL" id="FODD01000032">
    <property type="protein sequence ID" value="SEO60784.1"/>
    <property type="molecule type" value="Genomic_DNA"/>
</dbReference>
<proteinExistence type="inferred from homology"/>
<dbReference type="GO" id="GO:0004476">
    <property type="term" value="F:mannose-6-phosphate isomerase activity"/>
    <property type="evidence" value="ECO:0007669"/>
    <property type="project" value="InterPro"/>
</dbReference>
<dbReference type="GO" id="GO:0004347">
    <property type="term" value="F:glucose-6-phosphate isomerase activity"/>
    <property type="evidence" value="ECO:0007669"/>
    <property type="project" value="InterPro"/>
</dbReference>
<dbReference type="Gene3D" id="3.40.50.10490">
    <property type="entry name" value="Glucose-6-phosphate isomerase like protein, domain 1"/>
    <property type="match status" value="1"/>
</dbReference>
<evidence type="ECO:0000313" key="5">
    <source>
        <dbReference type="Proteomes" id="UP000181951"/>
    </source>
</evidence>
<dbReference type="Proteomes" id="UP000181951">
    <property type="component" value="Unassembled WGS sequence"/>
</dbReference>
<dbReference type="GO" id="GO:0097367">
    <property type="term" value="F:carbohydrate derivative binding"/>
    <property type="evidence" value="ECO:0007669"/>
    <property type="project" value="InterPro"/>
</dbReference>
<gene>
    <name evidence="4" type="ORF">SAMN05216267_103284</name>
</gene>
<organism evidence="4 5">
    <name type="scientific">Actinacidiphila rubida</name>
    <dbReference type="NCBI Taxonomy" id="310780"/>
    <lineage>
        <taxon>Bacteria</taxon>
        <taxon>Bacillati</taxon>
        <taxon>Actinomycetota</taxon>
        <taxon>Actinomycetes</taxon>
        <taxon>Kitasatosporales</taxon>
        <taxon>Streptomycetaceae</taxon>
        <taxon>Actinacidiphila</taxon>
    </lineage>
</organism>
<evidence type="ECO:0000313" key="4">
    <source>
        <dbReference type="EMBL" id="SEO60784.1"/>
    </source>
</evidence>
<protein>
    <submittedName>
        <fullName evidence="4">Phospho-glucose isomerase C-terminal SIS domain-containing protein</fullName>
    </submittedName>
</protein>
<comment type="similarity">
    <text evidence="1">Belongs to the PGI/PMI family.</text>
</comment>
<reference evidence="4 5" key="1">
    <citation type="submission" date="2016-10" db="EMBL/GenBank/DDBJ databases">
        <authorList>
            <person name="de Groot N.N."/>
        </authorList>
    </citation>
    <scope>NUCLEOTIDE SEQUENCE [LARGE SCALE GENOMIC DNA]</scope>
    <source>
        <strain evidence="4 5">CGMCC 4.2026</strain>
    </source>
</reference>
<dbReference type="Pfam" id="PF10432">
    <property type="entry name" value="bact-PGI_C"/>
    <property type="match status" value="1"/>
</dbReference>
<sequence>MFDESLLDDPDRLARADVHGLLRGVAAAGARVRTALRLADEAGLTGLRPDGRPRTLIVAGNGPEAAAVADLLGALGSGTCPVELLSPTGPTPQQSRWTLPGWAGPLDLLLLLTPRGNEQGLTDLVEQAYRRGCTACAVAPAGTPLAEAVGQVRGMALPFASDTNGAAGPGWDASAPGGSATGAPGDTTADTGAFWALATPLLALADRLGVLSAPTAALQGVADRLDDVATRCGPAIATYTNPAKTLAAELDESLPLLWSQGRIAAAGARRFATVLATHAGRPALAAELPAALTVHGPLQAGARALAADPEDFFRDRVEDPGGLRLRIVLLQESAEQAGSAAPAAREQAYAHDTPLSEISAADGTPLDTAAELLALTDFAAVYLAVASTERP</sequence>
<keyword evidence="5" id="KW-1185">Reference proteome</keyword>
<dbReference type="GO" id="GO:1901135">
    <property type="term" value="P:carbohydrate derivative metabolic process"/>
    <property type="evidence" value="ECO:0007669"/>
    <property type="project" value="InterPro"/>
</dbReference>
<dbReference type="STRING" id="310780.SAMN05216267_103284"/>
<dbReference type="GO" id="GO:0005975">
    <property type="term" value="P:carbohydrate metabolic process"/>
    <property type="evidence" value="ECO:0007669"/>
    <property type="project" value="InterPro"/>
</dbReference>
<dbReference type="OrthoDB" id="5241724at2"/>
<keyword evidence="2 4" id="KW-0413">Isomerase</keyword>
<dbReference type="RefSeq" id="WP_075017785.1">
    <property type="nucleotide sequence ID" value="NZ_FODD01000032.1"/>
</dbReference>
<evidence type="ECO:0000259" key="3">
    <source>
        <dbReference type="Pfam" id="PF10432"/>
    </source>
</evidence>
<feature type="domain" description="Bifunctional glucose-6-phosphate/mannose-6-phosphate isomerase C-terminal" evidence="3">
    <location>
        <begin position="241"/>
        <end position="386"/>
    </location>
</feature>
<name>A0A1H8R3R1_9ACTN</name>
<evidence type="ECO:0000256" key="1">
    <source>
        <dbReference type="ARBA" id="ARBA00010523"/>
    </source>
</evidence>
<evidence type="ECO:0000256" key="2">
    <source>
        <dbReference type="ARBA" id="ARBA00023235"/>
    </source>
</evidence>
<accession>A0A1H8R3R1</accession>